<dbReference type="InterPro" id="IPR011335">
    <property type="entry name" value="Restrct_endonuc-II-like"/>
</dbReference>
<dbReference type="STRING" id="1844.UG56_018160"/>
<dbReference type="InterPro" id="IPR007569">
    <property type="entry name" value="DUF559"/>
</dbReference>
<comment type="caution">
    <text evidence="2">The sequence shown here is derived from an EMBL/GenBank/DDBJ whole genome shotgun (WGS) entry which is preliminary data.</text>
</comment>
<reference evidence="2" key="1">
    <citation type="submission" date="2016-10" db="EMBL/GenBank/DDBJ databases">
        <title>Draft Genome Sequence of Nocardioides luteus Strain BAFB, an Alkane-Degrading Bacterium Isolated from JP-7 Polluted Soil.</title>
        <authorList>
            <person name="Brown L."/>
            <person name="Ruiz O.N."/>
            <person name="Gunasekera T."/>
        </authorList>
    </citation>
    <scope>NUCLEOTIDE SEQUENCE [LARGE SCALE GENOMIC DNA]</scope>
    <source>
        <strain evidence="2">BAFB</strain>
    </source>
</reference>
<evidence type="ECO:0000313" key="3">
    <source>
        <dbReference type="Proteomes" id="UP000033772"/>
    </source>
</evidence>
<gene>
    <name evidence="2" type="ORF">UG56_018160</name>
</gene>
<evidence type="ECO:0000313" key="2">
    <source>
        <dbReference type="EMBL" id="OIJ25338.1"/>
    </source>
</evidence>
<sequence>MNLSLVKTDGPLPERPFTTSDIESVATNRYALAQAISHGDVRRPFRGVYLAAQAEDDPVKRAEALVQVVSEHQVISDRTAAWVHGINTFTQTEMAQPPAVETCAVRGHTRTRRPGTDGRSRDLLPEDITVIGGVRVTTPLRTALDLGCNLNRREAMAALNEFARHHGITRSALDEQLPRFRGRRGVVQLRELVPLLNRRLESQRESWTLLAISDAGLPLPEAQVWVDVEGIPTYRLDFAYRLAKVAIEYDGEDHDDPDQRIYDEERRGWLIDHGWTIVIVRKGDFTGDRLDIWLREIKDALTPTYSARRF</sequence>
<organism evidence="2 3">
    <name type="scientific">Nocardioides luteus</name>
    <dbReference type="NCBI Taxonomy" id="1844"/>
    <lineage>
        <taxon>Bacteria</taxon>
        <taxon>Bacillati</taxon>
        <taxon>Actinomycetota</taxon>
        <taxon>Actinomycetes</taxon>
        <taxon>Propionibacteriales</taxon>
        <taxon>Nocardioidaceae</taxon>
        <taxon>Nocardioides</taxon>
    </lineage>
</organism>
<dbReference type="AlphaFoldDB" id="A0A1J4N1E0"/>
<keyword evidence="3" id="KW-1185">Reference proteome</keyword>
<dbReference type="SUPFAM" id="SSF52980">
    <property type="entry name" value="Restriction endonuclease-like"/>
    <property type="match status" value="1"/>
</dbReference>
<accession>A0A1J4N1E0</accession>
<proteinExistence type="predicted"/>
<feature type="domain" description="DUF559" evidence="1">
    <location>
        <begin position="231"/>
        <end position="281"/>
    </location>
</feature>
<dbReference type="Pfam" id="PF04480">
    <property type="entry name" value="DUF559"/>
    <property type="match status" value="1"/>
</dbReference>
<dbReference type="EMBL" id="JZDQ02000026">
    <property type="protein sequence ID" value="OIJ25338.1"/>
    <property type="molecule type" value="Genomic_DNA"/>
</dbReference>
<name>A0A1J4N1E0_9ACTN</name>
<dbReference type="Gene3D" id="3.40.960.10">
    <property type="entry name" value="VSR Endonuclease"/>
    <property type="match status" value="1"/>
</dbReference>
<evidence type="ECO:0000259" key="1">
    <source>
        <dbReference type="Pfam" id="PF04480"/>
    </source>
</evidence>
<dbReference type="OrthoDB" id="5517693at2"/>
<protein>
    <recommendedName>
        <fullName evidence="1">DUF559 domain-containing protein</fullName>
    </recommendedName>
</protein>
<dbReference type="RefSeq" id="WP_045548974.1">
    <property type="nucleotide sequence ID" value="NZ_JZDQ02000026.1"/>
</dbReference>
<dbReference type="Proteomes" id="UP000033772">
    <property type="component" value="Unassembled WGS sequence"/>
</dbReference>